<name>A0A495XT57_9MICO</name>
<reference evidence="7 8" key="1">
    <citation type="submission" date="2018-10" db="EMBL/GenBank/DDBJ databases">
        <title>Sequencing the genomes of 1000 actinobacteria strains.</title>
        <authorList>
            <person name="Klenk H.-P."/>
        </authorList>
    </citation>
    <scope>NUCLEOTIDE SEQUENCE [LARGE SCALE GENOMIC DNA]</scope>
    <source>
        <strain evidence="7 8">DSM 44267</strain>
    </source>
</reference>
<dbReference type="OrthoDB" id="3248271at2"/>
<dbReference type="EMBL" id="RBXT01000001">
    <property type="protein sequence ID" value="RKT77711.1"/>
    <property type="molecule type" value="Genomic_DNA"/>
</dbReference>
<keyword evidence="3 6" id="KW-0012">Acyltransferase</keyword>
<gene>
    <name evidence="7" type="ORF">DFJ68_1137</name>
    <name evidence="6" type="ORF">FHW14_000170</name>
</gene>
<keyword evidence="8" id="KW-1185">Reference proteome</keyword>
<dbReference type="EC" id="2.3.1.39" evidence="1"/>
<feature type="domain" description="Malonyl-CoA:ACP transacylase (MAT)" evidence="5">
    <location>
        <begin position="5"/>
        <end position="313"/>
    </location>
</feature>
<evidence type="ECO:0000313" key="6">
    <source>
        <dbReference type="EMBL" id="MBB2985030.1"/>
    </source>
</evidence>
<comment type="catalytic activity">
    <reaction evidence="4">
        <text>holo-[ACP] + malonyl-CoA = malonyl-[ACP] + CoA</text>
        <dbReference type="Rhea" id="RHEA:41792"/>
        <dbReference type="Rhea" id="RHEA-COMP:9623"/>
        <dbReference type="Rhea" id="RHEA-COMP:9685"/>
        <dbReference type="ChEBI" id="CHEBI:57287"/>
        <dbReference type="ChEBI" id="CHEBI:57384"/>
        <dbReference type="ChEBI" id="CHEBI:64479"/>
        <dbReference type="ChEBI" id="CHEBI:78449"/>
        <dbReference type="EC" id="2.3.1.39"/>
    </reaction>
</comment>
<dbReference type="AlphaFoldDB" id="A0A495XT57"/>
<dbReference type="Pfam" id="PF00698">
    <property type="entry name" value="Acyl_transf_1"/>
    <property type="match status" value="1"/>
</dbReference>
<comment type="caution">
    <text evidence="7">The sequence shown here is derived from an EMBL/GenBank/DDBJ whole genome shotgun (WGS) entry which is preliminary data.</text>
</comment>
<dbReference type="EMBL" id="JACHVT010000001">
    <property type="protein sequence ID" value="MBB2985030.1"/>
    <property type="molecule type" value="Genomic_DNA"/>
</dbReference>
<evidence type="ECO:0000313" key="9">
    <source>
        <dbReference type="Proteomes" id="UP000590811"/>
    </source>
</evidence>
<dbReference type="PANTHER" id="PTHR42681">
    <property type="entry name" value="MALONYL-COA-ACYL CARRIER PROTEIN TRANSACYLASE, MITOCHONDRIAL"/>
    <property type="match status" value="1"/>
</dbReference>
<evidence type="ECO:0000259" key="5">
    <source>
        <dbReference type="SMART" id="SM00827"/>
    </source>
</evidence>
<evidence type="ECO:0000256" key="3">
    <source>
        <dbReference type="ARBA" id="ARBA00023315"/>
    </source>
</evidence>
<dbReference type="GO" id="GO:0006633">
    <property type="term" value="P:fatty acid biosynthetic process"/>
    <property type="evidence" value="ECO:0007669"/>
    <property type="project" value="TreeGrafter"/>
</dbReference>
<sequence length="315" mass="31338">MLAIVCPGQGSQTPGFLTPWLGLAGARDRLAWLGAAAGVDLVAHGTESDADTIKDTAVAQPLIVGAGLLALPALLADDPSTASAAAALPAGSVTAGHSVGEITAAAAAGVLSAEAAMVFVRERGRGMASASAVTPTGMAAVLGGDPDEVLAAIDAAGLTPANVNGGGQVVAAGTLEQIEAFATQPPAKARVIPLQVAGAFHTHHMAPAVDVLDGYSRAMTTAAPQVTLLSNADGAPVSDGAEVLGRLVRQVSNPVRWDLCMQTMLDLGVTGLIEIPPAGTLVGLAKRAMKGVETLALKTPDDLDAARRLVADHAG</sequence>
<dbReference type="Proteomes" id="UP000590811">
    <property type="component" value="Unassembled WGS sequence"/>
</dbReference>
<evidence type="ECO:0000313" key="8">
    <source>
        <dbReference type="Proteomes" id="UP000278440"/>
    </source>
</evidence>
<dbReference type="PANTHER" id="PTHR42681:SF1">
    <property type="entry name" value="MALONYL-COA-ACYL CARRIER PROTEIN TRANSACYLASE, MITOCHONDRIAL"/>
    <property type="match status" value="1"/>
</dbReference>
<dbReference type="InterPro" id="IPR016036">
    <property type="entry name" value="Malonyl_transacylase_ACP-bd"/>
</dbReference>
<organism evidence="7 8">
    <name type="scientific">Terracoccus luteus</name>
    <dbReference type="NCBI Taxonomy" id="53356"/>
    <lineage>
        <taxon>Bacteria</taxon>
        <taxon>Bacillati</taxon>
        <taxon>Actinomycetota</taxon>
        <taxon>Actinomycetes</taxon>
        <taxon>Micrococcales</taxon>
        <taxon>Intrasporangiaceae</taxon>
        <taxon>Terracoccus</taxon>
    </lineage>
</organism>
<dbReference type="InterPro" id="IPR050858">
    <property type="entry name" value="Mal-CoA-ACP_Trans/PKS_FabD"/>
</dbReference>
<evidence type="ECO:0000256" key="1">
    <source>
        <dbReference type="ARBA" id="ARBA00013258"/>
    </source>
</evidence>
<dbReference type="SUPFAM" id="SSF52151">
    <property type="entry name" value="FabD/lysophospholipase-like"/>
    <property type="match status" value="1"/>
</dbReference>
<keyword evidence="2 7" id="KW-0808">Transferase</keyword>
<dbReference type="InterPro" id="IPR014043">
    <property type="entry name" value="Acyl_transferase_dom"/>
</dbReference>
<dbReference type="InterPro" id="IPR016035">
    <property type="entry name" value="Acyl_Trfase/lysoPLipase"/>
</dbReference>
<protein>
    <recommendedName>
        <fullName evidence="1">[acyl-carrier-protein] S-malonyltransferase</fullName>
        <ecNumber evidence="1">2.3.1.39</ecNumber>
    </recommendedName>
</protein>
<dbReference type="InterPro" id="IPR001227">
    <property type="entry name" value="Ac_transferase_dom_sf"/>
</dbReference>
<dbReference type="RefSeq" id="WP_121031749.1">
    <property type="nucleotide sequence ID" value="NZ_JACHVT010000001.1"/>
</dbReference>
<reference evidence="6 9" key="2">
    <citation type="submission" date="2020-08" db="EMBL/GenBank/DDBJ databases">
        <title>Genomic Encyclopedia of Type Strains, Phase IV (KMG-V): Genome sequencing to study the core and pangenomes of soil and plant-associated prokaryotes.</title>
        <authorList>
            <person name="Whitman W."/>
        </authorList>
    </citation>
    <scope>NUCLEOTIDE SEQUENCE [LARGE SCALE GENOMIC DNA]</scope>
    <source>
        <strain evidence="6 9">B3ACCR2</strain>
    </source>
</reference>
<dbReference type="GO" id="GO:0004314">
    <property type="term" value="F:[acyl-carrier-protein] S-malonyltransferase activity"/>
    <property type="evidence" value="ECO:0007669"/>
    <property type="project" value="UniProtKB-EC"/>
</dbReference>
<dbReference type="SMART" id="SM00827">
    <property type="entry name" value="PKS_AT"/>
    <property type="match status" value="1"/>
</dbReference>
<evidence type="ECO:0000256" key="4">
    <source>
        <dbReference type="ARBA" id="ARBA00048462"/>
    </source>
</evidence>
<evidence type="ECO:0000256" key="2">
    <source>
        <dbReference type="ARBA" id="ARBA00022679"/>
    </source>
</evidence>
<dbReference type="GO" id="GO:0005829">
    <property type="term" value="C:cytosol"/>
    <property type="evidence" value="ECO:0007669"/>
    <property type="project" value="TreeGrafter"/>
</dbReference>
<dbReference type="Proteomes" id="UP000278440">
    <property type="component" value="Unassembled WGS sequence"/>
</dbReference>
<evidence type="ECO:0000313" key="7">
    <source>
        <dbReference type="EMBL" id="RKT77711.1"/>
    </source>
</evidence>
<dbReference type="Gene3D" id="3.40.366.10">
    <property type="entry name" value="Malonyl-Coenzyme A Acyl Carrier Protein, domain 2"/>
    <property type="match status" value="1"/>
</dbReference>
<dbReference type="SUPFAM" id="SSF55048">
    <property type="entry name" value="Probable ACP-binding domain of malonyl-CoA ACP transacylase"/>
    <property type="match status" value="1"/>
</dbReference>
<accession>A0A495XT57</accession>
<dbReference type="Gene3D" id="3.30.70.250">
    <property type="entry name" value="Malonyl-CoA ACP transacylase, ACP-binding"/>
    <property type="match status" value="1"/>
</dbReference>
<proteinExistence type="predicted"/>